<evidence type="ECO:0000313" key="3">
    <source>
        <dbReference type="EMBL" id="RYQ88550.1"/>
    </source>
</evidence>
<keyword evidence="1" id="KW-0472">Membrane</keyword>
<keyword evidence="6" id="KW-1185">Reference proteome</keyword>
<keyword evidence="1" id="KW-1133">Transmembrane helix</keyword>
<evidence type="ECO:0000256" key="1">
    <source>
        <dbReference type="SAM" id="Phobius"/>
    </source>
</evidence>
<evidence type="ECO:0000313" key="2">
    <source>
        <dbReference type="EMBL" id="RYQ84028.1"/>
    </source>
</evidence>
<name>A0A444XGL1_ARAHY</name>
<reference evidence="3 6" key="1">
    <citation type="submission" date="2019-01" db="EMBL/GenBank/DDBJ databases">
        <title>Sequencing of cultivated peanut Arachis hypogaea provides insights into genome evolution and oil improvement.</title>
        <authorList>
            <person name="Chen X."/>
        </authorList>
    </citation>
    <scope>NUCLEOTIDE SEQUENCE [LARGE SCALE GENOMIC DNA]</scope>
    <source>
        <strain evidence="6">cv. Fuhuasheng</strain>
        <strain evidence="3">GDAAS-fuhuasheng2018</strain>
        <tissue evidence="3">Leaves</tissue>
    </source>
</reference>
<evidence type="ECO:0000313" key="5">
    <source>
        <dbReference type="EMBL" id="RYR73957.1"/>
    </source>
</evidence>
<gene>
    <name evidence="5" type="ORF">Ahy_A02g008539</name>
    <name evidence="3" type="ORF">Ahy_B09g095671</name>
    <name evidence="4" type="ORF">Ahy_B09g098243</name>
    <name evidence="2" type="ORF">Ahy_B10g102917</name>
</gene>
<accession>A0A444XGL1</accession>
<dbReference type="Proteomes" id="UP000289738">
    <property type="component" value="Chromosome B10"/>
</dbReference>
<proteinExistence type="predicted"/>
<dbReference type="EMBL" id="SDMP01000019">
    <property type="protein sequence ID" value="RYQ92107.1"/>
    <property type="molecule type" value="Genomic_DNA"/>
</dbReference>
<dbReference type="EMBL" id="SDMP01000020">
    <property type="protein sequence ID" value="RYQ84028.1"/>
    <property type="molecule type" value="Genomic_DNA"/>
</dbReference>
<dbReference type="EMBL" id="SDMP01000002">
    <property type="protein sequence ID" value="RYR73957.1"/>
    <property type="molecule type" value="Genomic_DNA"/>
</dbReference>
<evidence type="ECO:0000313" key="6">
    <source>
        <dbReference type="Proteomes" id="UP000289738"/>
    </source>
</evidence>
<dbReference type="AlphaFoldDB" id="A0A444XGL1"/>
<keyword evidence="1" id="KW-0812">Transmembrane</keyword>
<dbReference type="Proteomes" id="UP000289738">
    <property type="component" value="Chromosome B09"/>
</dbReference>
<protein>
    <submittedName>
        <fullName evidence="3">Uncharacterized protein</fullName>
    </submittedName>
</protein>
<comment type="caution">
    <text evidence="3">The sequence shown here is derived from an EMBL/GenBank/DDBJ whole genome shotgun (WGS) entry which is preliminary data.</text>
</comment>
<sequence length="50" mass="5591">MVFFVAVQGVGLLLDMLRLLFSSFSGTFGMVLELCSEMFLLASTPIWMLK</sequence>
<evidence type="ECO:0000313" key="4">
    <source>
        <dbReference type="EMBL" id="RYQ92107.1"/>
    </source>
</evidence>
<organism evidence="3 6">
    <name type="scientific">Arachis hypogaea</name>
    <name type="common">Peanut</name>
    <dbReference type="NCBI Taxonomy" id="3818"/>
    <lineage>
        <taxon>Eukaryota</taxon>
        <taxon>Viridiplantae</taxon>
        <taxon>Streptophyta</taxon>
        <taxon>Embryophyta</taxon>
        <taxon>Tracheophyta</taxon>
        <taxon>Spermatophyta</taxon>
        <taxon>Magnoliopsida</taxon>
        <taxon>eudicotyledons</taxon>
        <taxon>Gunneridae</taxon>
        <taxon>Pentapetalae</taxon>
        <taxon>rosids</taxon>
        <taxon>fabids</taxon>
        <taxon>Fabales</taxon>
        <taxon>Fabaceae</taxon>
        <taxon>Papilionoideae</taxon>
        <taxon>50 kb inversion clade</taxon>
        <taxon>dalbergioids sensu lato</taxon>
        <taxon>Dalbergieae</taxon>
        <taxon>Pterocarpus clade</taxon>
        <taxon>Arachis</taxon>
    </lineage>
</organism>
<feature type="transmembrane region" description="Helical" evidence="1">
    <location>
        <begin position="20"/>
        <end position="42"/>
    </location>
</feature>
<dbReference type="Proteomes" id="UP000289738">
    <property type="component" value="Chromosome A02"/>
</dbReference>
<dbReference type="EMBL" id="SDMP01000019">
    <property type="protein sequence ID" value="RYQ88550.1"/>
    <property type="molecule type" value="Genomic_DNA"/>
</dbReference>